<protein>
    <submittedName>
        <fullName evidence="5">Uncharacterized protein</fullName>
    </submittedName>
</protein>
<evidence type="ECO:0000256" key="2">
    <source>
        <dbReference type="ARBA" id="ARBA00023043"/>
    </source>
</evidence>
<feature type="repeat" description="ANK" evidence="3">
    <location>
        <begin position="127"/>
        <end position="159"/>
    </location>
</feature>
<reference evidence="5 6" key="1">
    <citation type="journal article" date="2021" name="J. Hered.">
        <title>A chromosome-level genome assembly of the parasitoid wasp, Cotesia glomerata (Hymenoptera: Braconidae).</title>
        <authorList>
            <person name="Pinto B.J."/>
            <person name="Weis J.J."/>
            <person name="Gamble T."/>
            <person name="Ode P.J."/>
            <person name="Paul R."/>
            <person name="Zaspel J.M."/>
        </authorList>
    </citation>
    <scope>NUCLEOTIDE SEQUENCE [LARGE SCALE GENOMIC DNA]</scope>
    <source>
        <strain evidence="5">CgM1</strain>
    </source>
</reference>
<gene>
    <name evidence="5" type="ORF">KQX54_005126</name>
</gene>
<dbReference type="SUPFAM" id="SSF48403">
    <property type="entry name" value="Ankyrin repeat"/>
    <property type="match status" value="2"/>
</dbReference>
<feature type="region of interest" description="Disordered" evidence="4">
    <location>
        <begin position="1"/>
        <end position="68"/>
    </location>
</feature>
<dbReference type="PRINTS" id="PR01415">
    <property type="entry name" value="ANKYRIN"/>
</dbReference>
<evidence type="ECO:0000313" key="5">
    <source>
        <dbReference type="EMBL" id="KAH0553843.1"/>
    </source>
</evidence>
<sequence length="783" mass="88060">MSDDERPAKRQRIDASSDSESENSGAEDNVPGNDHLNDNSDSDMSSDSDDDNDNDNDEDSDDDDDMNQPRMAVDLFRLLAHAFVETIADENEMDIDGVNWVRGTLGDSDEEEEDNKDSDSESQKSESKDTPLIIAVKAENLKSMKQLLKTGVDIDEQGDYFKTALRVAVDMEFIPGIEILLEHGANISAKNTSDTIYNYWDTPLHSAVKKNRLDIVQLLLTKKIDIRALVKNREAVLSHAIKRKNWEIIKCLTRSNSVSINHDNLFRETFKNFSLEQLKELGYGEHEISILFGRYADINTLDESSQTVLFAAVESGNLKIVKYLLEMGADINATNNHQFCGGWTALHIAIDLNNEEIVQHLLGNKHCDVNAKTDKGETPLHVAAAKDNVSVAKKLIKKNAKYDIFAKHGFVSGLTAYHVAVSENALEMVKYFLNVLKVEVNSKTEDGENALQLAGRAKSTEMINLLLDNGININHVNEQDSGQTALHIAIRLDDNELVDLLLRRGADVNILSADGKTALYEAICKKNQYIITRLLDCGADVNKKSSSNRYEGMTAIHQATLQESMELIKLLVNRGADIDATARSNYSFKMESAIDMAIKNNCDGELLQLLLDLGADINEAFVYKNLRDTTSTILQQHVLKLKAAKLHVHKKHLEWISRGIKKREYQSKCIKEVKSMKKEKITRTSVSYYDVLVKGVDQVVMYAENKNIEKAIKDKKLATKFPLYAKMLVYQFKKGQKRNLLLKNAEKKLEDIFGIQEKKLFCRSTSRKKTPEVSATINFSSEL</sequence>
<name>A0AAV7IJP9_COTGL</name>
<dbReference type="Gene3D" id="1.25.40.20">
    <property type="entry name" value="Ankyrin repeat-containing domain"/>
    <property type="match status" value="4"/>
</dbReference>
<feature type="repeat" description="ANK" evidence="3">
    <location>
        <begin position="304"/>
        <end position="336"/>
    </location>
</feature>
<feature type="repeat" description="ANK" evidence="3">
    <location>
        <begin position="481"/>
        <end position="513"/>
    </location>
</feature>
<dbReference type="EMBL" id="JAHXZJ010001119">
    <property type="protein sequence ID" value="KAH0553843.1"/>
    <property type="molecule type" value="Genomic_DNA"/>
</dbReference>
<feature type="region of interest" description="Disordered" evidence="4">
    <location>
        <begin position="102"/>
        <end position="130"/>
    </location>
</feature>
<keyword evidence="2 3" id="KW-0040">ANK repeat</keyword>
<evidence type="ECO:0000256" key="3">
    <source>
        <dbReference type="PROSITE-ProRule" id="PRU00023"/>
    </source>
</evidence>
<feature type="compositionally biased region" description="Acidic residues" evidence="4">
    <location>
        <begin position="40"/>
        <end position="66"/>
    </location>
</feature>
<organism evidence="5 6">
    <name type="scientific">Cotesia glomerata</name>
    <name type="common">Lepidopteran parasitic wasp</name>
    <name type="synonym">Apanteles glomeratus</name>
    <dbReference type="NCBI Taxonomy" id="32391"/>
    <lineage>
        <taxon>Eukaryota</taxon>
        <taxon>Metazoa</taxon>
        <taxon>Ecdysozoa</taxon>
        <taxon>Arthropoda</taxon>
        <taxon>Hexapoda</taxon>
        <taxon>Insecta</taxon>
        <taxon>Pterygota</taxon>
        <taxon>Neoptera</taxon>
        <taxon>Endopterygota</taxon>
        <taxon>Hymenoptera</taxon>
        <taxon>Apocrita</taxon>
        <taxon>Ichneumonoidea</taxon>
        <taxon>Braconidae</taxon>
        <taxon>Microgastrinae</taxon>
        <taxon>Cotesia</taxon>
    </lineage>
</organism>
<feature type="repeat" description="ANK" evidence="3">
    <location>
        <begin position="551"/>
        <end position="583"/>
    </location>
</feature>
<dbReference type="Pfam" id="PF12796">
    <property type="entry name" value="Ank_2"/>
    <property type="match status" value="3"/>
</dbReference>
<dbReference type="PANTHER" id="PTHR24198">
    <property type="entry name" value="ANKYRIN REPEAT AND PROTEIN KINASE DOMAIN-CONTAINING PROTEIN"/>
    <property type="match status" value="1"/>
</dbReference>
<keyword evidence="6" id="KW-1185">Reference proteome</keyword>
<dbReference type="PROSITE" id="PS50297">
    <property type="entry name" value="ANK_REP_REGION"/>
    <property type="match status" value="7"/>
</dbReference>
<dbReference type="PROSITE" id="PS50088">
    <property type="entry name" value="ANK_REPEAT"/>
    <property type="match status" value="10"/>
</dbReference>
<dbReference type="PANTHER" id="PTHR24198:SF165">
    <property type="entry name" value="ANKYRIN REPEAT-CONTAINING PROTEIN-RELATED"/>
    <property type="match status" value="1"/>
</dbReference>
<feature type="repeat" description="ANK" evidence="3">
    <location>
        <begin position="375"/>
        <end position="407"/>
    </location>
</feature>
<dbReference type="InterPro" id="IPR002110">
    <property type="entry name" value="Ankyrin_rpt"/>
</dbReference>
<proteinExistence type="predicted"/>
<feature type="repeat" description="ANK" evidence="3">
    <location>
        <begin position="341"/>
        <end position="374"/>
    </location>
</feature>
<feature type="repeat" description="ANK" evidence="3">
    <location>
        <begin position="160"/>
        <end position="192"/>
    </location>
</feature>
<dbReference type="SMART" id="SM00248">
    <property type="entry name" value="ANK"/>
    <property type="match status" value="13"/>
</dbReference>
<feature type="compositionally biased region" description="Basic and acidic residues" evidence="4">
    <location>
        <begin position="117"/>
        <end position="129"/>
    </location>
</feature>
<feature type="compositionally biased region" description="Polar residues" evidence="4">
    <location>
        <begin position="16"/>
        <end position="26"/>
    </location>
</feature>
<comment type="caution">
    <text evidence="5">The sequence shown here is derived from an EMBL/GenBank/DDBJ whole genome shotgun (WGS) entry which is preliminary data.</text>
</comment>
<evidence type="ECO:0000256" key="4">
    <source>
        <dbReference type="SAM" id="MobiDB-lite"/>
    </source>
</evidence>
<dbReference type="InterPro" id="IPR036770">
    <property type="entry name" value="Ankyrin_rpt-contain_sf"/>
</dbReference>
<feature type="repeat" description="ANK" evidence="3">
    <location>
        <begin position="514"/>
        <end position="546"/>
    </location>
</feature>
<accession>A0AAV7IJP9</accession>
<feature type="repeat" description="ANK" evidence="3">
    <location>
        <begin position="446"/>
        <end position="478"/>
    </location>
</feature>
<feature type="repeat" description="ANK" evidence="3">
    <location>
        <begin position="199"/>
        <end position="231"/>
    </location>
</feature>
<dbReference type="Pfam" id="PF00023">
    <property type="entry name" value="Ank"/>
    <property type="match status" value="2"/>
</dbReference>
<evidence type="ECO:0000313" key="6">
    <source>
        <dbReference type="Proteomes" id="UP000826195"/>
    </source>
</evidence>
<dbReference type="AlphaFoldDB" id="A0AAV7IJP9"/>
<dbReference type="Pfam" id="PF13637">
    <property type="entry name" value="Ank_4"/>
    <property type="match status" value="1"/>
</dbReference>
<feature type="compositionally biased region" description="Acidic residues" evidence="4">
    <location>
        <begin position="107"/>
        <end position="116"/>
    </location>
</feature>
<dbReference type="Proteomes" id="UP000826195">
    <property type="component" value="Unassembled WGS sequence"/>
</dbReference>
<feature type="compositionally biased region" description="Basic and acidic residues" evidence="4">
    <location>
        <begin position="1"/>
        <end position="15"/>
    </location>
</feature>
<keyword evidence="1" id="KW-0677">Repeat</keyword>
<evidence type="ECO:0000256" key="1">
    <source>
        <dbReference type="ARBA" id="ARBA00022737"/>
    </source>
</evidence>